<dbReference type="CDD" id="cd01392">
    <property type="entry name" value="HTH_LacI"/>
    <property type="match status" value="1"/>
</dbReference>
<gene>
    <name evidence="5" type="ORF">RS890_10050</name>
</gene>
<evidence type="ECO:0000256" key="2">
    <source>
        <dbReference type="ARBA" id="ARBA00023125"/>
    </source>
</evidence>
<dbReference type="PANTHER" id="PTHR30146:SF109">
    <property type="entry name" value="HTH-TYPE TRANSCRIPTIONAL REGULATOR GALS"/>
    <property type="match status" value="1"/>
</dbReference>
<reference evidence="5" key="1">
    <citation type="submission" date="2023-10" db="EMBL/GenBank/DDBJ databases">
        <title>Rapid discrimination of Bifidobacterium longum Subspecies based on MALDI-TOF MS and Machine Learning.</title>
        <authorList>
            <person name="Chen J."/>
        </authorList>
    </citation>
    <scope>NUCLEOTIDE SEQUENCE</scope>
    <source>
        <strain evidence="5">YGMCC0039</strain>
    </source>
</reference>
<comment type="caution">
    <text evidence="5">The sequence shown here is derived from an EMBL/GenBank/DDBJ whole genome shotgun (WGS) entry which is preliminary data.</text>
</comment>
<dbReference type="RefSeq" id="WP_080785937.1">
    <property type="nucleotide sequence ID" value="NZ_CACRSV010000037.1"/>
</dbReference>
<dbReference type="GO" id="GO:0000976">
    <property type="term" value="F:transcription cis-regulatory region binding"/>
    <property type="evidence" value="ECO:0007669"/>
    <property type="project" value="TreeGrafter"/>
</dbReference>
<dbReference type="SUPFAM" id="SSF53822">
    <property type="entry name" value="Periplasmic binding protein-like I"/>
    <property type="match status" value="1"/>
</dbReference>
<dbReference type="InterPro" id="IPR010982">
    <property type="entry name" value="Lambda_DNA-bd_dom_sf"/>
</dbReference>
<organism evidence="5 6">
    <name type="scientific">Bifidobacterium longum</name>
    <dbReference type="NCBI Taxonomy" id="216816"/>
    <lineage>
        <taxon>Bacteria</taxon>
        <taxon>Bacillati</taxon>
        <taxon>Actinomycetota</taxon>
        <taxon>Actinomycetes</taxon>
        <taxon>Bifidobacteriales</taxon>
        <taxon>Bifidobacteriaceae</taxon>
        <taxon>Bifidobacterium</taxon>
    </lineage>
</organism>
<keyword evidence="2 5" id="KW-0238">DNA-binding</keyword>
<feature type="domain" description="HTH lacI-type" evidence="4">
    <location>
        <begin position="9"/>
        <end position="63"/>
    </location>
</feature>
<keyword evidence="3" id="KW-0804">Transcription</keyword>
<dbReference type="PROSITE" id="PS00356">
    <property type="entry name" value="HTH_LACI_1"/>
    <property type="match status" value="1"/>
</dbReference>
<sequence length="340" mass="37310">MGDDKNARSGILDVARVAGVSPATVSRVINGTAKVSPATRQAVQAAIKTLHYEPNKFARSLITNRSGIIGVLIDRSIRYATANVLVQLEEYASLRGYMSVVLTVDKPFRERFMQALTKFRSLSAEGIIVIAPRIELSETIVDCNVPEPVIIVSSELSDIGIPMVGENQYDGACRAIRHLAQSGHREIWHVAGSQDWFDERRRMQGWQDTLRQQELGPGRMLQASWSPKSAYDIVMDTDFSHRPDAIFVASDHMAMAVISALVRKGLRVPEDISIVSFDDAEGAAYATPPLTTVKQNLPAVARKAVSLLVDVIEGRSVSAVTVMDSKLVVRSSTRSRITTH</sequence>
<dbReference type="SMART" id="SM00354">
    <property type="entry name" value="HTH_LACI"/>
    <property type="match status" value="1"/>
</dbReference>
<proteinExistence type="predicted"/>
<dbReference type="PRINTS" id="PR00036">
    <property type="entry name" value="HTHLACI"/>
</dbReference>
<evidence type="ECO:0000259" key="4">
    <source>
        <dbReference type="PROSITE" id="PS50932"/>
    </source>
</evidence>
<dbReference type="CDD" id="cd01574">
    <property type="entry name" value="PBP1_LacI"/>
    <property type="match status" value="1"/>
</dbReference>
<dbReference type="Pfam" id="PF00356">
    <property type="entry name" value="LacI"/>
    <property type="match status" value="1"/>
</dbReference>
<accession>A0AB35S9M8</accession>
<dbReference type="AlphaFoldDB" id="A0AB35S9M8"/>
<dbReference type="SUPFAM" id="SSF47413">
    <property type="entry name" value="lambda repressor-like DNA-binding domains"/>
    <property type="match status" value="1"/>
</dbReference>
<dbReference type="PANTHER" id="PTHR30146">
    <property type="entry name" value="LACI-RELATED TRANSCRIPTIONAL REPRESSOR"/>
    <property type="match status" value="1"/>
</dbReference>
<dbReference type="InterPro" id="IPR046335">
    <property type="entry name" value="LacI/GalR-like_sensor"/>
</dbReference>
<dbReference type="Proteomes" id="UP001277803">
    <property type="component" value="Unassembled WGS sequence"/>
</dbReference>
<evidence type="ECO:0000256" key="1">
    <source>
        <dbReference type="ARBA" id="ARBA00023015"/>
    </source>
</evidence>
<evidence type="ECO:0000256" key="3">
    <source>
        <dbReference type="ARBA" id="ARBA00023163"/>
    </source>
</evidence>
<name>A0AB35S9M8_BIFLN</name>
<evidence type="ECO:0000313" key="6">
    <source>
        <dbReference type="Proteomes" id="UP001277803"/>
    </source>
</evidence>
<evidence type="ECO:0000313" key="5">
    <source>
        <dbReference type="EMBL" id="MDW3127397.1"/>
    </source>
</evidence>
<dbReference type="EMBL" id="JAWLRA010000037">
    <property type="protein sequence ID" value="MDW3127397.1"/>
    <property type="molecule type" value="Genomic_DNA"/>
</dbReference>
<dbReference type="PROSITE" id="PS50932">
    <property type="entry name" value="HTH_LACI_2"/>
    <property type="match status" value="1"/>
</dbReference>
<dbReference type="Gene3D" id="1.10.260.40">
    <property type="entry name" value="lambda repressor-like DNA-binding domains"/>
    <property type="match status" value="1"/>
</dbReference>
<dbReference type="InterPro" id="IPR000843">
    <property type="entry name" value="HTH_LacI"/>
</dbReference>
<dbReference type="Pfam" id="PF13377">
    <property type="entry name" value="Peripla_BP_3"/>
    <property type="match status" value="1"/>
</dbReference>
<dbReference type="InterPro" id="IPR028082">
    <property type="entry name" value="Peripla_BP_I"/>
</dbReference>
<dbReference type="GO" id="GO:0003700">
    <property type="term" value="F:DNA-binding transcription factor activity"/>
    <property type="evidence" value="ECO:0007669"/>
    <property type="project" value="TreeGrafter"/>
</dbReference>
<keyword evidence="1" id="KW-0805">Transcription regulation</keyword>
<protein>
    <submittedName>
        <fullName evidence="5">LacI family DNA-binding transcriptional regulator</fullName>
    </submittedName>
</protein>
<dbReference type="Gene3D" id="3.40.50.2300">
    <property type="match status" value="2"/>
</dbReference>